<dbReference type="EMBL" id="KL363245">
    <property type="protein sequence ID" value="KFD50990.1"/>
    <property type="molecule type" value="Genomic_DNA"/>
</dbReference>
<reference evidence="2 3" key="1">
    <citation type="journal article" date="2014" name="Nat. Genet.">
        <title>Genome and transcriptome of the porcine whipworm Trichuris suis.</title>
        <authorList>
            <person name="Jex A.R."/>
            <person name="Nejsum P."/>
            <person name="Schwarz E.M."/>
            <person name="Hu L."/>
            <person name="Young N.D."/>
            <person name="Hall R.S."/>
            <person name="Korhonen P.K."/>
            <person name="Liao S."/>
            <person name="Thamsborg S."/>
            <person name="Xia J."/>
            <person name="Xu P."/>
            <person name="Wang S."/>
            <person name="Scheerlinck J.P."/>
            <person name="Hofmann A."/>
            <person name="Sternberg P.W."/>
            <person name="Wang J."/>
            <person name="Gasser R.B."/>
        </authorList>
    </citation>
    <scope>NUCLEOTIDE SEQUENCE [LARGE SCALE GENOMIC DNA]</scope>
    <source>
        <strain evidence="2">DCEP-RM93F</strain>
        <strain evidence="1">DCEP-RM93M</strain>
    </source>
</reference>
<accession>A0A085NR24</accession>
<name>A0A085NR24_9BILA</name>
<dbReference type="Proteomes" id="UP000030764">
    <property type="component" value="Unassembled WGS sequence"/>
</dbReference>
<protein>
    <submittedName>
        <fullName evidence="2">Uncharacterized protein</fullName>
    </submittedName>
</protein>
<organism evidence="2">
    <name type="scientific">Trichuris suis</name>
    <name type="common">pig whipworm</name>
    <dbReference type="NCBI Taxonomy" id="68888"/>
    <lineage>
        <taxon>Eukaryota</taxon>
        <taxon>Metazoa</taxon>
        <taxon>Ecdysozoa</taxon>
        <taxon>Nematoda</taxon>
        <taxon>Enoplea</taxon>
        <taxon>Dorylaimia</taxon>
        <taxon>Trichinellida</taxon>
        <taxon>Trichuridae</taxon>
        <taxon>Trichuris</taxon>
    </lineage>
</organism>
<evidence type="ECO:0000313" key="3">
    <source>
        <dbReference type="Proteomes" id="UP000030764"/>
    </source>
</evidence>
<evidence type="ECO:0000313" key="1">
    <source>
        <dbReference type="EMBL" id="KFD50990.1"/>
    </source>
</evidence>
<dbReference type="EMBL" id="KL367480">
    <property type="protein sequence ID" value="KFD71920.1"/>
    <property type="molecule type" value="Genomic_DNA"/>
</dbReference>
<dbReference type="AlphaFoldDB" id="A0A085NR24"/>
<proteinExistence type="predicted"/>
<keyword evidence="3" id="KW-1185">Reference proteome</keyword>
<gene>
    <name evidence="1" type="ORF">M513_08173</name>
    <name evidence="2" type="ORF">M514_08173</name>
</gene>
<sequence length="82" mass="9096">MGQAVLAERQKWRLVEMRFAMYSTHLSLAESGLLFGQRGPASKEPLTVPEVARRKQPCGSTCWSSRSPFLAKASVAHTHLDP</sequence>
<dbReference type="Proteomes" id="UP000030758">
    <property type="component" value="Unassembled WGS sequence"/>
</dbReference>
<evidence type="ECO:0000313" key="2">
    <source>
        <dbReference type="EMBL" id="KFD71920.1"/>
    </source>
</evidence>